<dbReference type="SUPFAM" id="SSF111352">
    <property type="entry name" value="Ammonium transporter"/>
    <property type="match status" value="1"/>
</dbReference>
<dbReference type="FunFam" id="1.10.3430.10:FF:000003">
    <property type="entry name" value="Ammonium transporter"/>
    <property type="match status" value="1"/>
</dbReference>
<dbReference type="InterPro" id="IPR018047">
    <property type="entry name" value="Ammonium_transpt_CS"/>
</dbReference>
<dbReference type="Gene3D" id="1.10.3430.10">
    <property type="entry name" value="Ammonium transporter AmtB like domains"/>
    <property type="match status" value="1"/>
</dbReference>
<organism evidence="11">
    <name type="scientific">Leptogium sp. T. McDonald s.n</name>
    <dbReference type="NCBI Taxonomy" id="1307828"/>
    <lineage>
        <taxon>Eukaryota</taxon>
        <taxon>Fungi</taxon>
        <taxon>Dikarya</taxon>
        <taxon>Ascomycota</taxon>
        <taxon>Pezizomycotina</taxon>
        <taxon>Lecanoromycetes</taxon>
        <taxon>OSLEUM clade</taxon>
        <taxon>Lecanoromycetidae</taxon>
        <taxon>Peltigerales</taxon>
        <taxon>Collematineae</taxon>
        <taxon>Collemataceae</taxon>
        <taxon>Leptogium</taxon>
    </lineage>
</organism>
<feature type="domain" description="Ammonium transporter AmtB-like" evidence="10">
    <location>
        <begin position="57"/>
        <end position="461"/>
    </location>
</feature>
<dbReference type="AlphaFoldDB" id="R4TZ94"/>
<evidence type="ECO:0000256" key="6">
    <source>
        <dbReference type="ARBA" id="ARBA00023136"/>
    </source>
</evidence>
<feature type="transmembrane region" description="Helical" evidence="8">
    <location>
        <begin position="145"/>
        <end position="166"/>
    </location>
</feature>
<feature type="transmembrane region" description="Helical" evidence="8">
    <location>
        <begin position="367"/>
        <end position="387"/>
    </location>
</feature>
<evidence type="ECO:0000256" key="8">
    <source>
        <dbReference type="RuleBase" id="RU362002"/>
    </source>
</evidence>
<dbReference type="PROSITE" id="PS01219">
    <property type="entry name" value="AMMONIUM_TRANSP"/>
    <property type="match status" value="1"/>
</dbReference>
<feature type="transmembrane region" description="Helical" evidence="8">
    <location>
        <begin position="56"/>
        <end position="78"/>
    </location>
</feature>
<evidence type="ECO:0000259" key="10">
    <source>
        <dbReference type="Pfam" id="PF00909"/>
    </source>
</evidence>
<dbReference type="InterPro" id="IPR029020">
    <property type="entry name" value="Ammonium/urea_transptr"/>
</dbReference>
<evidence type="ECO:0000256" key="4">
    <source>
        <dbReference type="ARBA" id="ARBA00022692"/>
    </source>
</evidence>
<feature type="transmembrane region" description="Helical" evidence="8">
    <location>
        <begin position="173"/>
        <end position="196"/>
    </location>
</feature>
<feature type="transmembrane region" description="Helical" evidence="8">
    <location>
        <begin position="303"/>
        <end position="321"/>
    </location>
</feature>
<keyword evidence="4 8" id="KW-0812">Transmembrane</keyword>
<dbReference type="NCBIfam" id="TIGR00836">
    <property type="entry name" value="amt"/>
    <property type="match status" value="1"/>
</dbReference>
<evidence type="ECO:0000256" key="7">
    <source>
        <dbReference type="ARBA" id="ARBA00023177"/>
    </source>
</evidence>
<name>R4TZ94_9LECA</name>
<feature type="transmembrane region" description="Helical" evidence="8">
    <location>
        <begin position="275"/>
        <end position="296"/>
    </location>
</feature>
<evidence type="ECO:0000256" key="1">
    <source>
        <dbReference type="ARBA" id="ARBA00004141"/>
    </source>
</evidence>
<dbReference type="GO" id="GO:0005886">
    <property type="term" value="C:plasma membrane"/>
    <property type="evidence" value="ECO:0007669"/>
    <property type="project" value="UniProtKB-SubCell"/>
</dbReference>
<proteinExistence type="inferred from homology"/>
<evidence type="ECO:0000313" key="11">
    <source>
        <dbReference type="EMBL" id="AGM18784.1"/>
    </source>
</evidence>
<dbReference type="Pfam" id="PF00909">
    <property type="entry name" value="Ammonium_transp"/>
    <property type="match status" value="1"/>
</dbReference>
<accession>R4TZ94</accession>
<dbReference type="GO" id="GO:0008519">
    <property type="term" value="F:ammonium channel activity"/>
    <property type="evidence" value="ECO:0007669"/>
    <property type="project" value="InterPro"/>
</dbReference>
<dbReference type="InterPro" id="IPR001905">
    <property type="entry name" value="Ammonium_transpt"/>
</dbReference>
<protein>
    <recommendedName>
        <fullName evidence="8">Ammonium transporter</fullName>
    </recommendedName>
</protein>
<evidence type="ECO:0000256" key="5">
    <source>
        <dbReference type="ARBA" id="ARBA00022989"/>
    </source>
</evidence>
<dbReference type="PANTHER" id="PTHR43029">
    <property type="entry name" value="AMMONIUM TRANSPORTER MEP2"/>
    <property type="match status" value="1"/>
</dbReference>
<keyword evidence="6 8" id="KW-0472">Membrane</keyword>
<keyword evidence="3 8" id="KW-0813">Transport</keyword>
<dbReference type="PANTHER" id="PTHR43029:SF4">
    <property type="entry name" value="AMMONIUM TRANSPORTER MEP1-RELATED"/>
    <property type="match status" value="1"/>
</dbReference>
<dbReference type="EMBL" id="KC810859">
    <property type="protein sequence ID" value="AGM18784.1"/>
    <property type="molecule type" value="Genomic_DNA"/>
</dbReference>
<feature type="compositionally biased region" description="Basic and acidic residues" evidence="9">
    <location>
        <begin position="485"/>
        <end position="531"/>
    </location>
</feature>
<feature type="transmembrane region" description="Helical" evidence="8">
    <location>
        <begin position="327"/>
        <end position="346"/>
    </location>
</feature>
<evidence type="ECO:0000256" key="3">
    <source>
        <dbReference type="ARBA" id="ARBA00022448"/>
    </source>
</evidence>
<feature type="transmembrane region" description="Helical" evidence="8">
    <location>
        <begin position="407"/>
        <end position="432"/>
    </location>
</feature>
<evidence type="ECO:0000256" key="9">
    <source>
        <dbReference type="SAM" id="MobiDB-lite"/>
    </source>
</evidence>
<sequence>MADTEIPTQANSGFAPNYGWIGPPATFNSTNQLTGGDSSSTEDNINQWFTTGDMSYVIVASAMVLLMPFGLGFLYSGLARRKSALTMIFACMGSFAVLVVQWYFWGYSLAFSKSGTSGFIGNLKHFGLMYTLAAPSPGSPFIPELLYAFYQMMFAGTTAAIVAGAIAERGRVLPLMVFIFFWATLVYCPIACWIWNPNGWAYKYTALDWAGGGPVEIGSGFSALAYAAVLGKRQERMLVLFRPHNITFIVLGTTLLFFGWLGFNGASSFGANLRAIFANFNSVITGFFSAITWTLLDFRLAKKYSAVGFCSGLISGLVAATPASGFIPLWASAILGVVTGIAANYGTKVKFLLRIDDSMDVLTEHGLAGIVGLLFNGIFAANYVIGSDGVNAGVVFGAWIDHRYKQLYIQIAYILAAAGWSFVMSYIIAFIINFIPGLRLRASDEAELMGLDDDQLGEFAYDYVEVRRDYLAWTSPKDISGENQEVPKHERHGINEHRDILSGKPESDGSEHTGIGGDRHAAAISEAEREK</sequence>
<feature type="region of interest" description="Disordered" evidence="9">
    <location>
        <begin position="481"/>
        <end position="531"/>
    </location>
</feature>
<comment type="subcellular location">
    <subcellularLocation>
        <location evidence="8">Cell membrane</location>
        <topology evidence="8">Multi-pass membrane protein</topology>
    </subcellularLocation>
    <subcellularLocation>
        <location evidence="1">Membrane</location>
        <topology evidence="1">Multi-pass membrane protein</topology>
    </subcellularLocation>
</comment>
<dbReference type="InterPro" id="IPR024041">
    <property type="entry name" value="NH4_transpt_AmtB-like_dom"/>
</dbReference>
<feature type="transmembrane region" description="Helical" evidence="8">
    <location>
        <begin position="243"/>
        <end position="263"/>
    </location>
</feature>
<reference evidence="11" key="1">
    <citation type="journal article" date="2013" name="BMC Genomics">
        <title>High-throughput genome sequencing of lichenizing fungi to assess gene loss in the ammonium transporter/ammonia permease gene family.</title>
        <authorList>
            <person name="McDonald T.R."/>
            <person name="Mueller O."/>
            <person name="Dietrich F.S."/>
            <person name="Lutzoni F."/>
        </authorList>
    </citation>
    <scope>NUCLEOTIDE SEQUENCE</scope>
</reference>
<comment type="similarity">
    <text evidence="2 8">Belongs to the ammonia transporter channel (TC 1.A.11.2) family.</text>
</comment>
<feature type="transmembrane region" description="Helical" evidence="8">
    <location>
        <begin position="85"/>
        <end position="105"/>
    </location>
</feature>
<feature type="transmembrane region" description="Helical" evidence="8">
    <location>
        <begin position="211"/>
        <end position="231"/>
    </location>
</feature>
<evidence type="ECO:0000256" key="2">
    <source>
        <dbReference type="ARBA" id="ARBA00005887"/>
    </source>
</evidence>
<keyword evidence="5 8" id="KW-1133">Transmembrane helix</keyword>
<keyword evidence="7 8" id="KW-0924">Ammonia transport</keyword>